<dbReference type="HOGENOM" id="CLU_321561_0_0_4"/>
<dbReference type="eggNOG" id="COG5283">
    <property type="taxonomic scope" value="Bacteria"/>
</dbReference>
<dbReference type="STRING" id="640081.Dsui_0204"/>
<evidence type="ECO:0000256" key="1">
    <source>
        <dbReference type="SAM" id="MobiDB-lite"/>
    </source>
</evidence>
<name>G8QMP4_AZOOP</name>
<evidence type="ECO:0000313" key="2">
    <source>
        <dbReference type="EMBL" id="AEV24624.1"/>
    </source>
</evidence>
<sequence>MGLPQENEVQVRVSAETSTLKPGMDASAQDVERAAERMRASVSGLKDAIQGHMTTMTTSVKAANDDMAGGFSSMAGVVGRVSGALAAVGAVLAGGAIFHAGVEESKKFTSEANGLAKALGISTTEASALNVALGDIYSSSETFIGASQMLSRQLRTNEEALNNMGLKTRDANGEYRNMKDLMFDAIKVLNGYKEGTDRSLAAQAMFGRGGAEVMAMLKLNNEVVEEAKKKQEELGLIVGVENVAAAKAYKAAMNDVGDVMDALRKAIGDAVMPVLTKLGEWFATIGPAAVTVVKGAIGGLIATFWALKNGVTVVWETINAMVVTVAEPIRALAEAIGRALVGDFTGAKDALVGIPDKIASAWTQAFDEISKSSEETSEKIANLFNRPTDTAQKEAKGKSFTDPTPKKEKKEKVESRMPEWEAQLSQQKAAYMRAHDMYEMSLEDEKKYWDELMATLDTGAKEYGAVRKKSADLELQVLKKKAQEGRAMSQEEVEEWKRSATNGIDVQQQAAEQAFALGQISNEELLDLERQFEQERYDIARQAVEERMALMAKDPNMNPVEYQKLKNQMLEIDRKHALEKRTIENKIQVEAAKPQLTVFKSMETAFSSALTGMLTRAQTFRQALANIFTAISNSFITEMVAKPAAEWAMGLIRQTALYQSFFGTKKAMEAADAVGTVSLKASEAAGVVGANAAEAASGAAASVSSIPYVGWAMAAGVFASTMAMVMGAKSSIPSAEGGWDIPAGATGLMRYHEKEMMLPAKYADVIRGMADGEGNGGGGGASITIQAVDAKSVKRLLMNEGGALVSSLQKQARNFRGVGK</sequence>
<feature type="region of interest" description="Disordered" evidence="1">
    <location>
        <begin position="383"/>
        <end position="421"/>
    </location>
</feature>
<dbReference type="RefSeq" id="WP_014235326.1">
    <property type="nucleotide sequence ID" value="NC_016616.1"/>
</dbReference>
<gene>
    <name evidence="2" type="ordered locus">Dsui_0204</name>
</gene>
<proteinExistence type="predicted"/>
<organism evidence="2 3">
    <name type="scientific">Azospira oryzae (strain ATCC BAA-33 / DSM 13638 / PS)</name>
    <name type="common">Dechlorosoma suillum</name>
    <dbReference type="NCBI Taxonomy" id="640081"/>
    <lineage>
        <taxon>Bacteria</taxon>
        <taxon>Pseudomonadati</taxon>
        <taxon>Pseudomonadota</taxon>
        <taxon>Betaproteobacteria</taxon>
        <taxon>Rhodocyclales</taxon>
        <taxon>Rhodocyclaceae</taxon>
        <taxon>Azospira</taxon>
    </lineage>
</organism>
<dbReference type="EMBL" id="CP003153">
    <property type="protein sequence ID" value="AEV24624.1"/>
    <property type="molecule type" value="Genomic_DNA"/>
</dbReference>
<accession>G8QMP4</accession>
<protein>
    <submittedName>
        <fullName evidence="2">Uncharacterized protein</fullName>
    </submittedName>
</protein>
<dbReference type="Proteomes" id="UP000005633">
    <property type="component" value="Chromosome"/>
</dbReference>
<dbReference type="KEGG" id="dsu:Dsui_0204"/>
<dbReference type="AlphaFoldDB" id="G8QMP4"/>
<dbReference type="OrthoDB" id="363355at2"/>
<reference evidence="2 3" key="1">
    <citation type="journal article" date="2012" name="J. Bacteriol.">
        <title>Complete genome sequence of the anaerobic perchlorate-reducing bacterium Azospira suillum strain PS.</title>
        <authorList>
            <person name="Byrne-Bailey K.G."/>
            <person name="Coates J.D."/>
        </authorList>
    </citation>
    <scope>NUCLEOTIDE SEQUENCE [LARGE SCALE GENOMIC DNA]</scope>
    <source>
        <strain evidence="3">ATCC BAA-33 / DSM 13638 / PS</strain>
    </source>
</reference>
<feature type="compositionally biased region" description="Basic and acidic residues" evidence="1">
    <location>
        <begin position="391"/>
        <end position="419"/>
    </location>
</feature>
<evidence type="ECO:0000313" key="3">
    <source>
        <dbReference type="Proteomes" id="UP000005633"/>
    </source>
</evidence>